<dbReference type="InterPro" id="IPR029058">
    <property type="entry name" value="AB_hydrolase_fold"/>
</dbReference>
<reference evidence="5" key="1">
    <citation type="submission" date="2016-10" db="EMBL/GenBank/DDBJ databases">
        <authorList>
            <person name="Varghese N."/>
            <person name="Submissions S."/>
        </authorList>
    </citation>
    <scope>NUCLEOTIDE SEQUENCE [LARGE SCALE GENOMIC DNA]</scope>
    <source>
        <strain evidence="5">ATCC 25963</strain>
    </source>
</reference>
<gene>
    <name evidence="4" type="ORF">SAMN02745121_05926</name>
</gene>
<dbReference type="SUPFAM" id="SSF53474">
    <property type="entry name" value="alpha/beta-Hydrolases"/>
    <property type="match status" value="1"/>
</dbReference>
<name>A0A1I2E911_9BACT</name>
<dbReference type="STRING" id="54.SAMN02745121_05926"/>
<sequence length="390" mass="43101">MIGSILAAAAGVTAASLAAGLGWRRQAQRRVARGLETARSDAIVEAGFVRIGAIDQWIGIRGEDRSNPALLVLHGGPGAPFSMFTPVMRAWEREFTIVQWDQPGAGKTFGRNGAAGCAPLSFERLIADATRVAEHVRARLRPAPLVLLAGSMGNMIGAPLARRRPDLFAAYVATDFGVGAENETRSYAQTLARLREAGDRRGLAELAAIGADPARWDLRAWQRKQRWIMQTDRRMREVGRTLLMPSILTSPGFSLRDVYHLQRGMEFSAAQLFAEFMRYDARREGTRFELPFFLFQGEDDIFTQSGPAQAFFAEVEAPHKEFASIGEAGHFAAFTRPQEFLAELRARVLPQVLPASTRRRDERLQRAGPRTRTRPRGGSAAAPTCWQRGQ</sequence>
<dbReference type="PANTHER" id="PTHR43194:SF5">
    <property type="entry name" value="PIMELOYL-[ACYL-CARRIER PROTEIN] METHYL ESTER ESTERASE"/>
    <property type="match status" value="1"/>
</dbReference>
<accession>A0A1I2E911</accession>
<evidence type="ECO:0000259" key="3">
    <source>
        <dbReference type="Pfam" id="PF12146"/>
    </source>
</evidence>
<evidence type="ECO:0000256" key="2">
    <source>
        <dbReference type="SAM" id="MobiDB-lite"/>
    </source>
</evidence>
<evidence type="ECO:0000313" key="4">
    <source>
        <dbReference type="EMBL" id="SFE89119.1"/>
    </source>
</evidence>
<dbReference type="RefSeq" id="WP_096332585.1">
    <property type="nucleotide sequence ID" value="NZ_FOMX01000022.1"/>
</dbReference>
<dbReference type="Pfam" id="PF12146">
    <property type="entry name" value="Hydrolase_4"/>
    <property type="match status" value="1"/>
</dbReference>
<protein>
    <submittedName>
        <fullName evidence="4">Lysophospholipase, alpha-beta hydrolase superfamily</fullName>
    </submittedName>
</protein>
<evidence type="ECO:0000313" key="5">
    <source>
        <dbReference type="Proteomes" id="UP000199400"/>
    </source>
</evidence>
<dbReference type="GO" id="GO:0006508">
    <property type="term" value="P:proteolysis"/>
    <property type="evidence" value="ECO:0007669"/>
    <property type="project" value="InterPro"/>
</dbReference>
<feature type="domain" description="Serine aminopeptidase S33" evidence="3">
    <location>
        <begin position="91"/>
        <end position="330"/>
    </location>
</feature>
<keyword evidence="1 4" id="KW-0378">Hydrolase</keyword>
<dbReference type="Proteomes" id="UP000199400">
    <property type="component" value="Unassembled WGS sequence"/>
</dbReference>
<dbReference type="OrthoDB" id="9796770at2"/>
<feature type="region of interest" description="Disordered" evidence="2">
    <location>
        <begin position="357"/>
        <end position="390"/>
    </location>
</feature>
<keyword evidence="5" id="KW-1185">Reference proteome</keyword>
<dbReference type="GO" id="GO:0008233">
    <property type="term" value="F:peptidase activity"/>
    <property type="evidence" value="ECO:0007669"/>
    <property type="project" value="InterPro"/>
</dbReference>
<organism evidence="4 5">
    <name type="scientific">Nannocystis exedens</name>
    <dbReference type="NCBI Taxonomy" id="54"/>
    <lineage>
        <taxon>Bacteria</taxon>
        <taxon>Pseudomonadati</taxon>
        <taxon>Myxococcota</taxon>
        <taxon>Polyangia</taxon>
        <taxon>Nannocystales</taxon>
        <taxon>Nannocystaceae</taxon>
        <taxon>Nannocystis</taxon>
    </lineage>
</organism>
<dbReference type="InterPro" id="IPR002410">
    <property type="entry name" value="Peptidase_S33"/>
</dbReference>
<proteinExistence type="predicted"/>
<dbReference type="EMBL" id="FOMX01000022">
    <property type="protein sequence ID" value="SFE89119.1"/>
    <property type="molecule type" value="Genomic_DNA"/>
</dbReference>
<dbReference type="InterPro" id="IPR022742">
    <property type="entry name" value="Hydrolase_4"/>
</dbReference>
<dbReference type="AlphaFoldDB" id="A0A1I2E911"/>
<dbReference type="PANTHER" id="PTHR43194">
    <property type="entry name" value="HYDROLASE ALPHA/BETA FOLD FAMILY"/>
    <property type="match status" value="1"/>
</dbReference>
<evidence type="ECO:0000256" key="1">
    <source>
        <dbReference type="ARBA" id="ARBA00022801"/>
    </source>
</evidence>
<dbReference type="Gene3D" id="3.40.50.1820">
    <property type="entry name" value="alpha/beta hydrolase"/>
    <property type="match status" value="1"/>
</dbReference>
<dbReference type="PRINTS" id="PR00793">
    <property type="entry name" value="PROAMNOPTASE"/>
</dbReference>
<dbReference type="InterPro" id="IPR050228">
    <property type="entry name" value="Carboxylesterase_BioH"/>
</dbReference>